<dbReference type="InterPro" id="IPR010390">
    <property type="entry name" value="ABC-2_transporter-like"/>
</dbReference>
<keyword evidence="3" id="KW-1185">Reference proteome</keyword>
<proteinExistence type="predicted"/>
<evidence type="ECO:0000313" key="3">
    <source>
        <dbReference type="Proteomes" id="UP000319383"/>
    </source>
</evidence>
<dbReference type="PANTHER" id="PTHR36833">
    <property type="entry name" value="SLR0610 PROTEIN-RELATED"/>
    <property type="match status" value="1"/>
</dbReference>
<sequence length="274" mass="31209">MATPHYYRVLRIFARNSLVREMQFRGNFLITVVSNALWFSAQLILFNIIYGNVKEINGWSRYEFFAFMATGMMINKLIESIFMPNCANFSELIRTGNLDFALLKPIDTQFLISFEKLDLARLTDLVFALSLLGYSLAQLDAFSRITVIQVVMYLLLIGLGVTFFYSLMITLASTSIWFGRNQGLYDFWFYVTIFARYPRSIYDGSSGFGLALQSVFSYLLPILLVVTVPAHVILDKTLNPSWLTAVLVLSTILGLFVSRAVFHRALMSYRSASS</sequence>
<feature type="transmembrane region" description="Helical" evidence="1">
    <location>
        <begin position="28"/>
        <end position="50"/>
    </location>
</feature>
<feature type="transmembrane region" description="Helical" evidence="1">
    <location>
        <begin position="240"/>
        <end position="262"/>
    </location>
</feature>
<evidence type="ECO:0008006" key="4">
    <source>
        <dbReference type="Google" id="ProtNLM"/>
    </source>
</evidence>
<gene>
    <name evidence="2" type="ORF">Mal52_01950</name>
</gene>
<reference evidence="2 3" key="1">
    <citation type="submission" date="2019-02" db="EMBL/GenBank/DDBJ databases">
        <title>Deep-cultivation of Planctomycetes and their phenomic and genomic characterization uncovers novel biology.</title>
        <authorList>
            <person name="Wiegand S."/>
            <person name="Jogler M."/>
            <person name="Boedeker C."/>
            <person name="Pinto D."/>
            <person name="Vollmers J."/>
            <person name="Rivas-Marin E."/>
            <person name="Kohn T."/>
            <person name="Peeters S.H."/>
            <person name="Heuer A."/>
            <person name="Rast P."/>
            <person name="Oberbeckmann S."/>
            <person name="Bunk B."/>
            <person name="Jeske O."/>
            <person name="Meyerdierks A."/>
            <person name="Storesund J.E."/>
            <person name="Kallscheuer N."/>
            <person name="Luecker S."/>
            <person name="Lage O.M."/>
            <person name="Pohl T."/>
            <person name="Merkel B.J."/>
            <person name="Hornburger P."/>
            <person name="Mueller R.-W."/>
            <person name="Bruemmer F."/>
            <person name="Labrenz M."/>
            <person name="Spormann A.M."/>
            <person name="Op den Camp H."/>
            <person name="Overmann J."/>
            <person name="Amann R."/>
            <person name="Jetten M.S.M."/>
            <person name="Mascher T."/>
            <person name="Medema M.H."/>
            <person name="Devos D.P."/>
            <person name="Kaster A.-K."/>
            <person name="Ovreas L."/>
            <person name="Rohde M."/>
            <person name="Galperin M.Y."/>
            <person name="Jogler C."/>
        </authorList>
    </citation>
    <scope>NUCLEOTIDE SEQUENCE [LARGE SCALE GENOMIC DNA]</scope>
    <source>
        <strain evidence="2 3">Mal52</strain>
    </source>
</reference>
<feature type="transmembrane region" description="Helical" evidence="1">
    <location>
        <begin position="182"/>
        <end position="198"/>
    </location>
</feature>
<organism evidence="2 3">
    <name type="scientific">Symmachiella dynata</name>
    <dbReference type="NCBI Taxonomy" id="2527995"/>
    <lineage>
        <taxon>Bacteria</taxon>
        <taxon>Pseudomonadati</taxon>
        <taxon>Planctomycetota</taxon>
        <taxon>Planctomycetia</taxon>
        <taxon>Planctomycetales</taxon>
        <taxon>Planctomycetaceae</taxon>
        <taxon>Symmachiella</taxon>
    </lineage>
</organism>
<accession>A0A517ZH04</accession>
<evidence type="ECO:0000256" key="1">
    <source>
        <dbReference type="SAM" id="Phobius"/>
    </source>
</evidence>
<dbReference type="KEGG" id="sdyn:Mal52_01950"/>
<feature type="transmembrane region" description="Helical" evidence="1">
    <location>
        <begin position="151"/>
        <end position="176"/>
    </location>
</feature>
<evidence type="ECO:0000313" key="2">
    <source>
        <dbReference type="EMBL" id="QDU41741.1"/>
    </source>
</evidence>
<keyword evidence="1" id="KW-1133">Transmembrane helix</keyword>
<dbReference type="EMBL" id="CP036276">
    <property type="protein sequence ID" value="QDU41741.1"/>
    <property type="molecule type" value="Genomic_DNA"/>
</dbReference>
<dbReference type="RefSeq" id="WP_145373744.1">
    <property type="nucleotide sequence ID" value="NZ_CP036276.1"/>
</dbReference>
<keyword evidence="1" id="KW-0812">Transmembrane</keyword>
<dbReference type="Proteomes" id="UP000319383">
    <property type="component" value="Chromosome"/>
</dbReference>
<name>A0A517ZH04_9PLAN</name>
<keyword evidence="1" id="KW-0472">Membrane</keyword>
<dbReference type="PANTHER" id="PTHR36833:SF2">
    <property type="entry name" value="SLR0610 PROTEIN"/>
    <property type="match status" value="1"/>
</dbReference>
<dbReference type="AlphaFoldDB" id="A0A517ZH04"/>
<feature type="transmembrane region" description="Helical" evidence="1">
    <location>
        <begin position="62"/>
        <end position="82"/>
    </location>
</feature>
<protein>
    <recommendedName>
        <fullName evidence="4">ABC-2 family transporter protein</fullName>
    </recommendedName>
</protein>
<feature type="transmembrane region" description="Helical" evidence="1">
    <location>
        <begin position="210"/>
        <end position="234"/>
    </location>
</feature>
<dbReference type="Pfam" id="PF06182">
    <property type="entry name" value="ABC2_membrane_6"/>
    <property type="match status" value="1"/>
</dbReference>